<dbReference type="AlphaFoldDB" id="A0A8R2R949"/>
<dbReference type="Proteomes" id="UP000005204">
    <property type="component" value="Unassembled WGS sequence"/>
</dbReference>
<accession>A0A8R2R949</accession>
<keyword evidence="1" id="KW-0732">Signal</keyword>
<evidence type="ECO:0000313" key="2">
    <source>
        <dbReference type="EnsemblMetazoa" id="XP_037876425.1"/>
    </source>
</evidence>
<dbReference type="InterPro" id="IPR014756">
    <property type="entry name" value="Ig_E-set"/>
</dbReference>
<evidence type="ECO:0000256" key="1">
    <source>
        <dbReference type="SAM" id="SignalP"/>
    </source>
</evidence>
<protein>
    <recommendedName>
        <fullName evidence="4">MD-2-related lipid-recognition domain-containing protein</fullName>
    </recommendedName>
</protein>
<reference evidence="3" key="1">
    <citation type="journal article" date="2008" name="Insect Biochem. Mol. Biol.">
        <title>The genome of a lepidopteran model insect, the silkworm Bombyx mori.</title>
        <authorList>
            <consortium name="International Silkworm Genome Consortium"/>
        </authorList>
    </citation>
    <scope>NUCLEOTIDE SEQUENCE [LARGE SCALE GENOMIC DNA]</scope>
    <source>
        <strain evidence="3">p50T</strain>
    </source>
</reference>
<dbReference type="Gene3D" id="2.60.40.770">
    <property type="match status" value="1"/>
</dbReference>
<reference evidence="2" key="2">
    <citation type="submission" date="2022-06" db="UniProtKB">
        <authorList>
            <consortium name="EnsemblMetazoa"/>
        </authorList>
    </citation>
    <scope>IDENTIFICATION</scope>
    <source>
        <strain evidence="2">p50T (Dazao)</strain>
    </source>
</reference>
<feature type="signal peptide" evidence="1">
    <location>
        <begin position="1"/>
        <end position="16"/>
    </location>
</feature>
<evidence type="ECO:0008006" key="4">
    <source>
        <dbReference type="Google" id="ProtNLM"/>
    </source>
</evidence>
<name>A0A8R2R949_BOMMO</name>
<proteinExistence type="predicted"/>
<sequence>MLVPLLLQLAFVSVLASSVVFEDCGSAYDLRTVEILGCGTRVPCFVTLGNEVPVILKFRADFSSRKLDQDVVININHVNLKTPVTPELCEVASCLVSVDSMTSYTSVMSVPNNMALNQRGFLRWSVFNEDNLLVLCYSVLVQTQSPLQKFLRQLLH</sequence>
<keyword evidence="3" id="KW-1185">Reference proteome</keyword>
<dbReference type="SUPFAM" id="SSF81296">
    <property type="entry name" value="E set domains"/>
    <property type="match status" value="1"/>
</dbReference>
<feature type="chain" id="PRO_5035775416" description="MD-2-related lipid-recognition domain-containing protein" evidence="1">
    <location>
        <begin position="17"/>
        <end position="156"/>
    </location>
</feature>
<evidence type="ECO:0000313" key="3">
    <source>
        <dbReference type="Proteomes" id="UP000005204"/>
    </source>
</evidence>
<dbReference type="EnsemblMetazoa" id="XM_038020497.1">
    <property type="protein sequence ID" value="XP_037876425.1"/>
    <property type="gene ID" value="LOC119630596"/>
</dbReference>
<organism evidence="2 3">
    <name type="scientific">Bombyx mori</name>
    <name type="common">Silk moth</name>
    <dbReference type="NCBI Taxonomy" id="7091"/>
    <lineage>
        <taxon>Eukaryota</taxon>
        <taxon>Metazoa</taxon>
        <taxon>Ecdysozoa</taxon>
        <taxon>Arthropoda</taxon>
        <taxon>Hexapoda</taxon>
        <taxon>Insecta</taxon>
        <taxon>Pterygota</taxon>
        <taxon>Neoptera</taxon>
        <taxon>Endopterygota</taxon>
        <taxon>Lepidoptera</taxon>
        <taxon>Glossata</taxon>
        <taxon>Ditrysia</taxon>
        <taxon>Bombycoidea</taxon>
        <taxon>Bombycidae</taxon>
        <taxon>Bombycinae</taxon>
        <taxon>Bombyx</taxon>
    </lineage>
</organism>